<dbReference type="AlphaFoldDB" id="A0A917LXM8"/>
<gene>
    <name evidence="1" type="ORF">GCM10011398_05140</name>
</gene>
<reference evidence="1" key="1">
    <citation type="journal article" date="2014" name="Int. J. Syst. Evol. Microbiol.">
        <title>Complete genome sequence of Corynebacterium casei LMG S-19264T (=DSM 44701T), isolated from a smear-ripened cheese.</title>
        <authorList>
            <consortium name="US DOE Joint Genome Institute (JGI-PGF)"/>
            <person name="Walter F."/>
            <person name="Albersmeier A."/>
            <person name="Kalinowski J."/>
            <person name="Ruckert C."/>
        </authorList>
    </citation>
    <scope>NUCLEOTIDE SEQUENCE</scope>
    <source>
        <strain evidence="1">CGMCC 1.12754</strain>
    </source>
</reference>
<reference evidence="1" key="2">
    <citation type="submission" date="2020-09" db="EMBL/GenBank/DDBJ databases">
        <authorList>
            <person name="Sun Q."/>
            <person name="Zhou Y."/>
        </authorList>
    </citation>
    <scope>NUCLEOTIDE SEQUENCE</scope>
    <source>
        <strain evidence="1">CGMCC 1.12754</strain>
    </source>
</reference>
<comment type="caution">
    <text evidence="1">The sequence shown here is derived from an EMBL/GenBank/DDBJ whole genome shotgun (WGS) entry which is preliminary data.</text>
</comment>
<organism evidence="1 2">
    <name type="scientific">Virgibacillus oceani</name>
    <dbReference type="NCBI Taxonomy" id="1479511"/>
    <lineage>
        <taxon>Bacteria</taxon>
        <taxon>Bacillati</taxon>
        <taxon>Bacillota</taxon>
        <taxon>Bacilli</taxon>
        <taxon>Bacillales</taxon>
        <taxon>Bacillaceae</taxon>
        <taxon>Virgibacillus</taxon>
    </lineage>
</organism>
<evidence type="ECO:0000313" key="1">
    <source>
        <dbReference type="EMBL" id="GGG64517.1"/>
    </source>
</evidence>
<sequence>MVNVHHKRFYYESNRSIYSSVAICRDFIVKKVDLLHGSRSTEIVNKLSLSYLTEYSKD</sequence>
<proteinExistence type="predicted"/>
<dbReference type="Proteomes" id="UP000622860">
    <property type="component" value="Unassembled WGS sequence"/>
</dbReference>
<name>A0A917LXM8_9BACI</name>
<protein>
    <submittedName>
        <fullName evidence="1">Uncharacterized protein</fullName>
    </submittedName>
</protein>
<evidence type="ECO:0000313" key="2">
    <source>
        <dbReference type="Proteomes" id="UP000622860"/>
    </source>
</evidence>
<keyword evidence="2" id="KW-1185">Reference proteome</keyword>
<accession>A0A917LXM8</accession>
<dbReference type="EMBL" id="BMFR01000001">
    <property type="protein sequence ID" value="GGG64517.1"/>
    <property type="molecule type" value="Genomic_DNA"/>
</dbReference>